<proteinExistence type="predicted"/>
<accession>A0A9Q3FSZ9</accession>
<reference evidence="1" key="1">
    <citation type="submission" date="2021-03" db="EMBL/GenBank/DDBJ databases">
        <title>Draft genome sequence of rust myrtle Austropuccinia psidii MF-1, a brazilian biotype.</title>
        <authorList>
            <person name="Quecine M.C."/>
            <person name="Pachon D.M.R."/>
            <person name="Bonatelli M.L."/>
            <person name="Correr F.H."/>
            <person name="Franceschini L.M."/>
            <person name="Leite T.F."/>
            <person name="Margarido G.R.A."/>
            <person name="Almeida C.A."/>
            <person name="Ferrarezi J.A."/>
            <person name="Labate C.A."/>
        </authorList>
    </citation>
    <scope>NUCLEOTIDE SEQUENCE</scope>
    <source>
        <strain evidence="1">MF-1</strain>
    </source>
</reference>
<comment type="caution">
    <text evidence="1">The sequence shown here is derived from an EMBL/GenBank/DDBJ whole genome shotgun (WGS) entry which is preliminary data.</text>
</comment>
<dbReference type="EMBL" id="AVOT02049300">
    <property type="protein sequence ID" value="MBW0544474.1"/>
    <property type="molecule type" value="Genomic_DNA"/>
</dbReference>
<protein>
    <submittedName>
        <fullName evidence="1">Uncharacterized protein</fullName>
    </submittedName>
</protein>
<organism evidence="1 2">
    <name type="scientific">Austropuccinia psidii MF-1</name>
    <dbReference type="NCBI Taxonomy" id="1389203"/>
    <lineage>
        <taxon>Eukaryota</taxon>
        <taxon>Fungi</taxon>
        <taxon>Dikarya</taxon>
        <taxon>Basidiomycota</taxon>
        <taxon>Pucciniomycotina</taxon>
        <taxon>Pucciniomycetes</taxon>
        <taxon>Pucciniales</taxon>
        <taxon>Sphaerophragmiaceae</taxon>
        <taxon>Austropuccinia</taxon>
    </lineage>
</organism>
<dbReference type="AlphaFoldDB" id="A0A9Q3FSZ9"/>
<evidence type="ECO:0000313" key="2">
    <source>
        <dbReference type="Proteomes" id="UP000765509"/>
    </source>
</evidence>
<dbReference type="OrthoDB" id="2717295at2759"/>
<dbReference type="Proteomes" id="UP000765509">
    <property type="component" value="Unassembled WGS sequence"/>
</dbReference>
<keyword evidence="2" id="KW-1185">Reference proteome</keyword>
<sequence length="134" mass="15561">MQLSQVPTSVCKHHAARKTSQISMKLSNLDHSKFWRNLLDDLQCIPSETENMTIDNINSMVANLTEIIRDNYLKQGKRTNVNATKHKPWWDKKILTPLVKGINKECKWALIDKTTGAKKCPHAWQFFLKQKSRD</sequence>
<gene>
    <name evidence="1" type="ORF">O181_084189</name>
</gene>
<evidence type="ECO:0000313" key="1">
    <source>
        <dbReference type="EMBL" id="MBW0544474.1"/>
    </source>
</evidence>
<name>A0A9Q3FSZ9_9BASI</name>